<comment type="function">
    <text evidence="5">A flexible structure which links the flagellar filament to the drive apparatus in the basal body.</text>
</comment>
<keyword evidence="9" id="KW-0969">Cilium</keyword>
<comment type="similarity">
    <text evidence="2 5">Belongs to the flagella basal body rod proteins family.</text>
</comment>
<dbReference type="PANTHER" id="PTHR30435">
    <property type="entry name" value="FLAGELLAR PROTEIN"/>
    <property type="match status" value="1"/>
</dbReference>
<dbReference type="Proteomes" id="UP000316921">
    <property type="component" value="Chromosome"/>
</dbReference>
<keyword evidence="4 5" id="KW-0975">Bacterial flagellum</keyword>
<dbReference type="EMBL" id="CP036287">
    <property type="protein sequence ID" value="QDU70086.1"/>
    <property type="molecule type" value="Genomic_DNA"/>
</dbReference>
<evidence type="ECO:0000313" key="10">
    <source>
        <dbReference type="Proteomes" id="UP000316921"/>
    </source>
</evidence>
<proteinExistence type="inferred from homology"/>
<feature type="domain" description="Flagellar basal body rod protein N-terminal" evidence="6">
    <location>
        <begin position="7"/>
        <end position="35"/>
    </location>
</feature>
<feature type="domain" description="Flagellar hook protein FlgE D2" evidence="8">
    <location>
        <begin position="410"/>
        <end position="522"/>
    </location>
</feature>
<evidence type="ECO:0000256" key="1">
    <source>
        <dbReference type="ARBA" id="ARBA00004117"/>
    </source>
</evidence>
<dbReference type="InterPro" id="IPR020013">
    <property type="entry name" value="Flagellar_FlgE/F/G"/>
</dbReference>
<dbReference type="NCBIfam" id="TIGR03506">
    <property type="entry name" value="FlgEFG_subfam"/>
    <property type="match status" value="2"/>
</dbReference>
<name>A0A518BSX9_9BACT</name>
<evidence type="ECO:0000259" key="6">
    <source>
        <dbReference type="Pfam" id="PF00460"/>
    </source>
</evidence>
<accession>A0A518BSX9</accession>
<sequence length="641" mass="65715">MTRALVSALSGLRAHQGWIDVIGNNLANTNTPAYKTARAVFSTLISRTLREGSPPTDSLGGTDPMQVGLGAQLAMVDRDLGQGALDITGRTFDLAMLGEGYFTLFDGNRDVFSRVGSFSLDSKDNLVDQRTGYRVLNPNGQAIKIDSTGVVPPKTTSAMQFEGNLPSEITGPLAETLSSASAIYEGTAASITGGATGPFTLPAGEAYTMELAINGGAPQLVSISVPASGVVTAQDVADEVNKLDHITATVNADQSLSMVSDKTGEKSTIKVTPGAAGKDLAGAVGLSTTLVAGTETLAGLSSNLNLLTLNDADYLNGDTLEISGTEADGSIVQATFVYGTDGTTMQDLVDFVNAQFSSAEASFDASAGKLVFSAEESGESDLSLVISDGNGQVGQSQWATAAFAVTTNGAGPDTVTTSMEVFDPAGGSHILSFDYVRQDDNSWTMTASLPSSSGTVTAGTVSNIRFNENGSLQTPPSADITIQFNGGSSQNIKLTFGEAGSFDGITQFGSATNLVASGQNGYGAGTLASISVGTDGAIEGFYTNGQSVDLGAIGVTTFTNPRGLEELGNSYWGETSNSGQRLTAAGAGNGAGEVIGGALEQSNVDSAAEFVRLIQAQRGFQANARIISVQDQLLEEVVNVV</sequence>
<evidence type="ECO:0000259" key="7">
    <source>
        <dbReference type="Pfam" id="PF06429"/>
    </source>
</evidence>
<keyword evidence="10" id="KW-1185">Reference proteome</keyword>
<dbReference type="GO" id="GO:0005829">
    <property type="term" value="C:cytosol"/>
    <property type="evidence" value="ECO:0007669"/>
    <property type="project" value="TreeGrafter"/>
</dbReference>
<comment type="subcellular location">
    <subcellularLocation>
        <location evidence="1 5">Bacterial flagellum basal body</location>
    </subcellularLocation>
</comment>
<dbReference type="InterPro" id="IPR001444">
    <property type="entry name" value="Flag_bb_rod_N"/>
</dbReference>
<feature type="domain" description="Flagellar basal-body/hook protein C-terminal" evidence="7">
    <location>
        <begin position="597"/>
        <end position="639"/>
    </location>
</feature>
<dbReference type="InterPro" id="IPR037925">
    <property type="entry name" value="FlgE/F/G-like"/>
</dbReference>
<dbReference type="Pfam" id="PF06429">
    <property type="entry name" value="Flg_bbr_C"/>
    <property type="match status" value="1"/>
</dbReference>
<dbReference type="PANTHER" id="PTHR30435:SF1">
    <property type="entry name" value="FLAGELLAR HOOK PROTEIN FLGE"/>
    <property type="match status" value="1"/>
</dbReference>
<dbReference type="Pfam" id="PF00460">
    <property type="entry name" value="Flg_bb_rod"/>
    <property type="match status" value="1"/>
</dbReference>
<dbReference type="GO" id="GO:0009424">
    <property type="term" value="C:bacterial-type flagellum hook"/>
    <property type="evidence" value="ECO:0007669"/>
    <property type="project" value="TreeGrafter"/>
</dbReference>
<dbReference type="InterPro" id="IPR010930">
    <property type="entry name" value="Flg_bb/hook_C_dom"/>
</dbReference>
<dbReference type="RefSeq" id="WP_145070592.1">
    <property type="nucleotide sequence ID" value="NZ_CP036287.1"/>
</dbReference>
<dbReference type="GO" id="GO:0009425">
    <property type="term" value="C:bacterial-type flagellum basal body"/>
    <property type="evidence" value="ECO:0007669"/>
    <property type="project" value="UniProtKB-SubCell"/>
</dbReference>
<evidence type="ECO:0000259" key="8">
    <source>
        <dbReference type="Pfam" id="PF07559"/>
    </source>
</evidence>
<dbReference type="AlphaFoldDB" id="A0A518BSX9"/>
<dbReference type="Pfam" id="PF07559">
    <property type="entry name" value="FlgE_D2"/>
    <property type="match status" value="1"/>
</dbReference>
<reference evidence="9 10" key="1">
    <citation type="submission" date="2019-02" db="EMBL/GenBank/DDBJ databases">
        <title>Deep-cultivation of Planctomycetes and their phenomic and genomic characterization uncovers novel biology.</title>
        <authorList>
            <person name="Wiegand S."/>
            <person name="Jogler M."/>
            <person name="Boedeker C."/>
            <person name="Pinto D."/>
            <person name="Vollmers J."/>
            <person name="Rivas-Marin E."/>
            <person name="Kohn T."/>
            <person name="Peeters S.H."/>
            <person name="Heuer A."/>
            <person name="Rast P."/>
            <person name="Oberbeckmann S."/>
            <person name="Bunk B."/>
            <person name="Jeske O."/>
            <person name="Meyerdierks A."/>
            <person name="Storesund J.E."/>
            <person name="Kallscheuer N."/>
            <person name="Luecker S."/>
            <person name="Lage O.M."/>
            <person name="Pohl T."/>
            <person name="Merkel B.J."/>
            <person name="Hornburger P."/>
            <person name="Mueller R.-W."/>
            <person name="Bruemmer F."/>
            <person name="Labrenz M."/>
            <person name="Spormann A.M."/>
            <person name="Op den Camp H."/>
            <person name="Overmann J."/>
            <person name="Amann R."/>
            <person name="Jetten M.S.M."/>
            <person name="Mascher T."/>
            <person name="Medema M.H."/>
            <person name="Devos D.P."/>
            <person name="Kaster A.-K."/>
            <person name="Ovreas L."/>
            <person name="Rohde M."/>
            <person name="Galperin M.Y."/>
            <person name="Jogler C."/>
        </authorList>
    </citation>
    <scope>NUCLEOTIDE SEQUENCE [LARGE SCALE GENOMIC DNA]</scope>
    <source>
        <strain evidence="9 10">Pla133</strain>
    </source>
</reference>
<dbReference type="InterPro" id="IPR011491">
    <property type="entry name" value="FlgE_D2"/>
</dbReference>
<organism evidence="9 10">
    <name type="scientific">Engelhardtia mirabilis</name>
    <dbReference type="NCBI Taxonomy" id="2528011"/>
    <lineage>
        <taxon>Bacteria</taxon>
        <taxon>Pseudomonadati</taxon>
        <taxon>Planctomycetota</taxon>
        <taxon>Planctomycetia</taxon>
        <taxon>Planctomycetia incertae sedis</taxon>
        <taxon>Engelhardtia</taxon>
    </lineage>
</organism>
<keyword evidence="9" id="KW-0282">Flagellum</keyword>
<dbReference type="InterPro" id="IPR037058">
    <property type="entry name" value="Falgellar_hook_FlgE_sf"/>
</dbReference>
<evidence type="ECO:0000256" key="4">
    <source>
        <dbReference type="ARBA" id="ARBA00023143"/>
    </source>
</evidence>
<gene>
    <name evidence="9" type="primary">flgE</name>
    <name evidence="9" type="ORF">Pla133_52090</name>
</gene>
<dbReference type="KEGG" id="pbap:Pla133_52090"/>
<dbReference type="Gene3D" id="2.60.98.20">
    <property type="entry name" value="Flagellar hook protein FlgE"/>
    <property type="match status" value="1"/>
</dbReference>
<evidence type="ECO:0000313" key="9">
    <source>
        <dbReference type="EMBL" id="QDU70086.1"/>
    </source>
</evidence>
<dbReference type="SUPFAM" id="SSF117143">
    <property type="entry name" value="Flagellar hook protein flgE"/>
    <property type="match status" value="1"/>
</dbReference>
<protein>
    <recommendedName>
        <fullName evidence="3 5">Flagellar hook protein FlgE</fullName>
    </recommendedName>
</protein>
<keyword evidence="9" id="KW-0966">Cell projection</keyword>
<dbReference type="GO" id="GO:0071978">
    <property type="term" value="P:bacterial-type flagellum-dependent swarming motility"/>
    <property type="evidence" value="ECO:0007669"/>
    <property type="project" value="TreeGrafter"/>
</dbReference>
<evidence type="ECO:0000256" key="5">
    <source>
        <dbReference type="RuleBase" id="RU362116"/>
    </source>
</evidence>
<evidence type="ECO:0000256" key="3">
    <source>
        <dbReference type="ARBA" id="ARBA00019015"/>
    </source>
</evidence>
<evidence type="ECO:0000256" key="2">
    <source>
        <dbReference type="ARBA" id="ARBA00009677"/>
    </source>
</evidence>